<keyword evidence="1" id="KW-0472">Membrane</keyword>
<proteinExistence type="predicted"/>
<dbReference type="PANTHER" id="PTHR31170">
    <property type="entry name" value="BNAC04G53230D PROTEIN"/>
    <property type="match status" value="1"/>
</dbReference>
<gene>
    <name evidence="2" type="ORF">EJB05_27097</name>
</gene>
<dbReference type="OrthoDB" id="684767at2759"/>
<name>A0A5J9UMT2_9POAL</name>
<keyword evidence="1" id="KW-0812">Transmembrane</keyword>
<sequence>MVEEYARVVGKTSSSNWVVEMEKMIEDTSLSAEKVRWKKTSIYRVPEWHKDLSNRKAYRPWLVSLGPFHHGETNLMPMEEHKRRAVLHLVKRARRPFREFVVAIEAVADKLLDAYQGLDEKWRGENRGSFVEMMVTDGCFFLEVERTFKLAMEDEADDDYAANDPVFSKHGLHYLFGAIQVDMVVIENQLPLLVLERLVAVQHGIPLSPREINKMVQRLLVTSELPVMHDLGLHPLDIYHNSFCGGRRQHKESDEGDFIIPTAVELSEAGVHLTAINTPSVHDVNFENGTLSIPVLFVDEITEKKFLNLTVFEQLYSDAGRDITNYLFFMDHIIDSERDVALLRSKGIIKSLCGSDKEVAVLFNNWIKGTTANANTKLQEVKHKVNAHCARRRNKWRSIFVQAYLSNPWVFISLVAAVTLLVATLLQTIYTVVPYYTKN</sequence>
<dbReference type="AlphaFoldDB" id="A0A5J9UMT2"/>
<dbReference type="Gramene" id="TVU24648">
    <property type="protein sequence ID" value="TVU24648"/>
    <property type="gene ID" value="EJB05_27097"/>
</dbReference>
<protein>
    <submittedName>
        <fullName evidence="2">Uncharacterized protein</fullName>
    </submittedName>
</protein>
<feature type="transmembrane region" description="Helical" evidence="1">
    <location>
        <begin position="409"/>
        <end position="433"/>
    </location>
</feature>
<evidence type="ECO:0000313" key="2">
    <source>
        <dbReference type="EMBL" id="TVU24648.1"/>
    </source>
</evidence>
<reference evidence="2 3" key="1">
    <citation type="journal article" date="2019" name="Sci. Rep.">
        <title>A high-quality genome of Eragrostis curvula grass provides insights into Poaceae evolution and supports new strategies to enhance forage quality.</title>
        <authorList>
            <person name="Carballo J."/>
            <person name="Santos B.A.C.M."/>
            <person name="Zappacosta D."/>
            <person name="Garbus I."/>
            <person name="Selva J.P."/>
            <person name="Gallo C.A."/>
            <person name="Diaz A."/>
            <person name="Albertini E."/>
            <person name="Caccamo M."/>
            <person name="Echenique V."/>
        </authorList>
    </citation>
    <scope>NUCLEOTIDE SEQUENCE [LARGE SCALE GENOMIC DNA]</scope>
    <source>
        <strain evidence="3">cv. Victoria</strain>
        <tissue evidence="2">Leaf</tissue>
    </source>
</reference>
<dbReference type="Pfam" id="PF03140">
    <property type="entry name" value="DUF247"/>
    <property type="match status" value="1"/>
</dbReference>
<dbReference type="Proteomes" id="UP000324897">
    <property type="component" value="Chromosome 2"/>
</dbReference>
<dbReference type="InterPro" id="IPR004158">
    <property type="entry name" value="DUF247_pln"/>
</dbReference>
<keyword evidence="1" id="KW-1133">Transmembrane helix</keyword>
<accession>A0A5J9UMT2</accession>
<evidence type="ECO:0000313" key="3">
    <source>
        <dbReference type="Proteomes" id="UP000324897"/>
    </source>
</evidence>
<evidence type="ECO:0000256" key="1">
    <source>
        <dbReference type="SAM" id="Phobius"/>
    </source>
</evidence>
<dbReference type="PANTHER" id="PTHR31170:SF18">
    <property type="entry name" value="(WILD MALAYSIAN BANANA) HYPOTHETICAL PROTEIN"/>
    <property type="match status" value="1"/>
</dbReference>
<dbReference type="EMBL" id="RWGY01000013">
    <property type="protein sequence ID" value="TVU24648.1"/>
    <property type="molecule type" value="Genomic_DNA"/>
</dbReference>
<organism evidence="2 3">
    <name type="scientific">Eragrostis curvula</name>
    <name type="common">weeping love grass</name>
    <dbReference type="NCBI Taxonomy" id="38414"/>
    <lineage>
        <taxon>Eukaryota</taxon>
        <taxon>Viridiplantae</taxon>
        <taxon>Streptophyta</taxon>
        <taxon>Embryophyta</taxon>
        <taxon>Tracheophyta</taxon>
        <taxon>Spermatophyta</taxon>
        <taxon>Magnoliopsida</taxon>
        <taxon>Liliopsida</taxon>
        <taxon>Poales</taxon>
        <taxon>Poaceae</taxon>
        <taxon>PACMAD clade</taxon>
        <taxon>Chloridoideae</taxon>
        <taxon>Eragrostideae</taxon>
        <taxon>Eragrostidinae</taxon>
        <taxon>Eragrostis</taxon>
    </lineage>
</organism>
<feature type="non-terminal residue" evidence="2">
    <location>
        <position position="1"/>
    </location>
</feature>
<keyword evidence="3" id="KW-1185">Reference proteome</keyword>
<comment type="caution">
    <text evidence="2">The sequence shown here is derived from an EMBL/GenBank/DDBJ whole genome shotgun (WGS) entry which is preliminary data.</text>
</comment>